<keyword evidence="1" id="KW-0175">Coiled coil</keyword>
<gene>
    <name evidence="2" type="ORF">RF11_14828</name>
</gene>
<dbReference type="AlphaFoldDB" id="A0A0C2IYD3"/>
<evidence type="ECO:0000256" key="1">
    <source>
        <dbReference type="SAM" id="Coils"/>
    </source>
</evidence>
<comment type="caution">
    <text evidence="2">The sequence shown here is derived from an EMBL/GenBank/DDBJ whole genome shotgun (WGS) entry which is preliminary data.</text>
</comment>
<name>A0A0C2IYD3_THEKT</name>
<protein>
    <submittedName>
        <fullName evidence="2">Uncharacterized protein</fullName>
    </submittedName>
</protein>
<keyword evidence="3" id="KW-1185">Reference proteome</keyword>
<reference evidence="2 3" key="1">
    <citation type="journal article" date="2014" name="Genome Biol. Evol.">
        <title>The genome of the myxosporean Thelohanellus kitauei shows adaptations to nutrient acquisition within its fish host.</title>
        <authorList>
            <person name="Yang Y."/>
            <person name="Xiong J."/>
            <person name="Zhou Z."/>
            <person name="Huo F."/>
            <person name="Miao W."/>
            <person name="Ran C."/>
            <person name="Liu Y."/>
            <person name="Zhang J."/>
            <person name="Feng J."/>
            <person name="Wang M."/>
            <person name="Wang M."/>
            <person name="Wang L."/>
            <person name="Yao B."/>
        </authorList>
    </citation>
    <scope>NUCLEOTIDE SEQUENCE [LARGE SCALE GENOMIC DNA]</scope>
    <source>
        <strain evidence="2">Wuqing</strain>
    </source>
</reference>
<sequence length="263" mass="30258">MGFYSRLLESQYQSSCLEKFRRRIKSKIEERSNDMTNLINIYKEKSSRLNDAISVASAKKQSLKENLDEKTVKSQAIDNAQVADLNNQMQLSKKRIAVLTNNCEAVKDEQSKLDTDLRKMNFQLKSEIAACDIDLPSLKNLDFAFENWQKEDAAVDFKNVVMNVKTLLNDNMNKIFSQKSQLEKENCEKNVDLINMNDQKQELIQKVAEVDKQYKISEMGAKGMLSDAIINNDDSILRLSNDKWSIKKEISNQEAEIILLESK</sequence>
<accession>A0A0C2IYD3</accession>
<dbReference type="Proteomes" id="UP000031668">
    <property type="component" value="Unassembled WGS sequence"/>
</dbReference>
<proteinExistence type="predicted"/>
<dbReference type="OrthoDB" id="10610892at2759"/>
<evidence type="ECO:0000313" key="2">
    <source>
        <dbReference type="EMBL" id="KII70514.1"/>
    </source>
</evidence>
<evidence type="ECO:0000313" key="3">
    <source>
        <dbReference type="Proteomes" id="UP000031668"/>
    </source>
</evidence>
<organism evidence="2 3">
    <name type="scientific">Thelohanellus kitauei</name>
    <name type="common">Myxosporean</name>
    <dbReference type="NCBI Taxonomy" id="669202"/>
    <lineage>
        <taxon>Eukaryota</taxon>
        <taxon>Metazoa</taxon>
        <taxon>Cnidaria</taxon>
        <taxon>Myxozoa</taxon>
        <taxon>Myxosporea</taxon>
        <taxon>Bivalvulida</taxon>
        <taxon>Platysporina</taxon>
        <taxon>Myxobolidae</taxon>
        <taxon>Thelohanellus</taxon>
    </lineage>
</organism>
<feature type="coiled-coil region" evidence="1">
    <location>
        <begin position="82"/>
        <end position="109"/>
    </location>
</feature>
<dbReference type="EMBL" id="JWZT01002036">
    <property type="protein sequence ID" value="KII70514.1"/>
    <property type="molecule type" value="Genomic_DNA"/>
</dbReference>